<feature type="repeat" description="NHL" evidence="2">
    <location>
        <begin position="287"/>
        <end position="324"/>
    </location>
</feature>
<dbReference type="OrthoDB" id="9981692at2759"/>
<dbReference type="SUPFAM" id="SSF101898">
    <property type="entry name" value="NHL repeat"/>
    <property type="match status" value="1"/>
</dbReference>
<dbReference type="Pfam" id="PF01436">
    <property type="entry name" value="NHL"/>
    <property type="match status" value="3"/>
</dbReference>
<proteinExistence type="predicted"/>
<organism evidence="3 4">
    <name type="scientific">Adineta ricciae</name>
    <name type="common">Rotifer</name>
    <dbReference type="NCBI Taxonomy" id="249248"/>
    <lineage>
        <taxon>Eukaryota</taxon>
        <taxon>Metazoa</taxon>
        <taxon>Spiralia</taxon>
        <taxon>Gnathifera</taxon>
        <taxon>Rotifera</taxon>
        <taxon>Eurotatoria</taxon>
        <taxon>Bdelloidea</taxon>
        <taxon>Adinetida</taxon>
        <taxon>Adinetidae</taxon>
        <taxon>Adineta</taxon>
    </lineage>
</organism>
<dbReference type="GO" id="GO:0043161">
    <property type="term" value="P:proteasome-mediated ubiquitin-dependent protein catabolic process"/>
    <property type="evidence" value="ECO:0007669"/>
    <property type="project" value="TreeGrafter"/>
</dbReference>
<dbReference type="PROSITE" id="PS51125">
    <property type="entry name" value="NHL"/>
    <property type="match status" value="2"/>
</dbReference>
<comment type="caution">
    <text evidence="3">The sequence shown here is derived from an EMBL/GenBank/DDBJ whole genome shotgun (WGS) entry which is preliminary data.</text>
</comment>
<accession>A0A814WWZ6</accession>
<keyword evidence="1" id="KW-0677">Repeat</keyword>
<name>A0A814WWZ6_ADIRI</name>
<evidence type="ECO:0000313" key="4">
    <source>
        <dbReference type="Proteomes" id="UP000663852"/>
    </source>
</evidence>
<dbReference type="EMBL" id="CAJNOJ010000153">
    <property type="protein sequence ID" value="CAF1207899.1"/>
    <property type="molecule type" value="Genomic_DNA"/>
</dbReference>
<dbReference type="InterPro" id="IPR050952">
    <property type="entry name" value="TRIM-NHL_E3_ligases"/>
</dbReference>
<dbReference type="PANTHER" id="PTHR24104:SF25">
    <property type="entry name" value="PROTEIN LIN-41"/>
    <property type="match status" value="1"/>
</dbReference>
<dbReference type="PANTHER" id="PTHR24104">
    <property type="entry name" value="E3 UBIQUITIN-PROTEIN LIGASE NHLRC1-RELATED"/>
    <property type="match status" value="1"/>
</dbReference>
<dbReference type="InterPro" id="IPR011042">
    <property type="entry name" value="6-blade_b-propeller_TolB-like"/>
</dbReference>
<dbReference type="Proteomes" id="UP000663852">
    <property type="component" value="Unassembled WGS sequence"/>
</dbReference>
<dbReference type="GO" id="GO:0000209">
    <property type="term" value="P:protein polyubiquitination"/>
    <property type="evidence" value="ECO:0007669"/>
    <property type="project" value="TreeGrafter"/>
</dbReference>
<reference evidence="3" key="1">
    <citation type="submission" date="2021-02" db="EMBL/GenBank/DDBJ databases">
        <authorList>
            <person name="Nowell W R."/>
        </authorList>
    </citation>
    <scope>NUCLEOTIDE SEQUENCE</scope>
</reference>
<evidence type="ECO:0008006" key="5">
    <source>
        <dbReference type="Google" id="ProtNLM"/>
    </source>
</evidence>
<evidence type="ECO:0000256" key="1">
    <source>
        <dbReference type="ARBA" id="ARBA00022737"/>
    </source>
</evidence>
<gene>
    <name evidence="3" type="ORF">EDS130_LOCUS25722</name>
</gene>
<dbReference type="CDD" id="cd05819">
    <property type="entry name" value="NHL"/>
    <property type="match status" value="1"/>
</dbReference>
<dbReference type="GO" id="GO:0008270">
    <property type="term" value="F:zinc ion binding"/>
    <property type="evidence" value="ECO:0007669"/>
    <property type="project" value="UniProtKB-KW"/>
</dbReference>
<dbReference type="AlphaFoldDB" id="A0A814WWZ6"/>
<protein>
    <recommendedName>
        <fullName evidence="5">NHL repeat containing protein</fullName>
    </recommendedName>
</protein>
<dbReference type="GO" id="GO:0061630">
    <property type="term" value="F:ubiquitin protein ligase activity"/>
    <property type="evidence" value="ECO:0007669"/>
    <property type="project" value="TreeGrafter"/>
</dbReference>
<evidence type="ECO:0000313" key="3">
    <source>
        <dbReference type="EMBL" id="CAF1207899.1"/>
    </source>
</evidence>
<dbReference type="InterPro" id="IPR001258">
    <property type="entry name" value="NHL_repeat"/>
</dbReference>
<dbReference type="Gene3D" id="2.120.10.30">
    <property type="entry name" value="TolB, C-terminal domain"/>
    <property type="match status" value="3"/>
</dbReference>
<sequence length="426" mass="48653">MAKNTEQQKLSEEIEAVENERELFLQKFVEFKQNLPEHSLMKQIDQWENDSINKIRQAAEECRREAIISLKKSFRRIDYQFAGITEQLKQIHNTQKCDELKQRLIELTEELNQPKYILIEENPTLFINKINLIDRSNTRWKEFGIDITAGNQLMNRSSILIDDQTIYIVDSDNDRIVKWRSNECPCETVAGGNGKGKEMNQLNSPRDMILDKEKNCFIISDYGNKRIVQWFRDKEQAERVIIAKIQCSGLALDRDGFLYTADDEKHEVRKWQIGDGNGKLVAGVNGRGSNLNQLNHPSSIFVDRDGSVYISDCANHRVMKWLKGARQGIIIAGGNGEGNSLKQLSGPQGILLDQLNQIYVADHGNNRVMRWIEGAKKGSIVAGGNGYGHELNQLSYPTGLSFDHQGNLYVVDSVNHRIQKFEIDSN</sequence>
<evidence type="ECO:0000256" key="2">
    <source>
        <dbReference type="PROSITE-ProRule" id="PRU00504"/>
    </source>
</evidence>
<feature type="repeat" description="NHL" evidence="2">
    <location>
        <begin position="387"/>
        <end position="424"/>
    </location>
</feature>